<evidence type="ECO:0000256" key="2">
    <source>
        <dbReference type="SAM" id="SignalP"/>
    </source>
</evidence>
<dbReference type="PROSITE" id="PS51257">
    <property type="entry name" value="PROKAR_LIPOPROTEIN"/>
    <property type="match status" value="1"/>
</dbReference>
<accession>A0A5D4TVS5</accession>
<feature type="signal peptide" evidence="2">
    <location>
        <begin position="1"/>
        <end position="19"/>
    </location>
</feature>
<feature type="compositionally biased region" description="Gly residues" evidence="1">
    <location>
        <begin position="185"/>
        <end position="216"/>
    </location>
</feature>
<protein>
    <submittedName>
        <fullName evidence="4">Spore gernimation protein GerD</fullName>
    </submittedName>
</protein>
<evidence type="ECO:0000256" key="1">
    <source>
        <dbReference type="SAM" id="MobiDB-lite"/>
    </source>
</evidence>
<dbReference type="Proteomes" id="UP000324269">
    <property type="component" value="Unassembled WGS sequence"/>
</dbReference>
<name>A0A5D4TVS5_9BACI</name>
<dbReference type="OrthoDB" id="2375836at2"/>
<reference evidence="4 5" key="1">
    <citation type="submission" date="2019-08" db="EMBL/GenBank/DDBJ databases">
        <title>Bacillus genomes from the desert of Cuatro Cienegas, Coahuila.</title>
        <authorList>
            <person name="Olmedo-Alvarez G."/>
        </authorList>
    </citation>
    <scope>NUCLEOTIDE SEQUENCE [LARGE SCALE GENOMIC DNA]</scope>
    <source>
        <strain evidence="4 5">CH87b_3T</strain>
    </source>
</reference>
<proteinExistence type="predicted"/>
<evidence type="ECO:0000313" key="5">
    <source>
        <dbReference type="Proteomes" id="UP000324269"/>
    </source>
</evidence>
<dbReference type="STRING" id="189382.BHE18_01105"/>
<keyword evidence="2" id="KW-0732">Signal</keyword>
<comment type="caution">
    <text evidence="4">The sequence shown here is derived from an EMBL/GenBank/DDBJ whole genome shotgun (WGS) entry which is preliminary data.</text>
</comment>
<gene>
    <name evidence="4" type="ORF">FZC85_22265</name>
</gene>
<dbReference type="NCBIfam" id="NF040801">
    <property type="entry name" value="spore_GerD"/>
    <property type="match status" value="1"/>
</dbReference>
<dbReference type="AlphaFoldDB" id="A0A5D4TVS5"/>
<sequence>MKRYSFLFLLSILLLSACGGGGDTGSGKMDYEETKKMVVDILKTDDGKKAIEEVMSDEKMKSELIMDQGVVTDTISKTLTSEKGTEFWKKSFEDPKFAEAMAKSMKDGNEKLLKDLMKDPEYQGMMMDLLKDPEFKKELTEALKSQEYREHLQKVITETFESPLFKAKIQDVLLKAAGEMKEGGKSGGGSESSSGGGEEGGSGDSGGSGSGGGGSQ</sequence>
<evidence type="ECO:0000259" key="3">
    <source>
        <dbReference type="Pfam" id="PF17898"/>
    </source>
</evidence>
<dbReference type="Pfam" id="PF17898">
    <property type="entry name" value="GerD"/>
    <property type="match status" value="1"/>
</dbReference>
<feature type="domain" description="Spore germination GerD central core" evidence="3">
    <location>
        <begin position="64"/>
        <end position="177"/>
    </location>
</feature>
<organism evidence="4 5">
    <name type="scientific">Rossellomorea aquimaris</name>
    <dbReference type="NCBI Taxonomy" id="189382"/>
    <lineage>
        <taxon>Bacteria</taxon>
        <taxon>Bacillati</taxon>
        <taxon>Bacillota</taxon>
        <taxon>Bacilli</taxon>
        <taxon>Bacillales</taxon>
        <taxon>Bacillaceae</taxon>
        <taxon>Rossellomorea</taxon>
    </lineage>
</organism>
<dbReference type="EMBL" id="VTEZ01000012">
    <property type="protein sequence ID" value="TYS79239.1"/>
    <property type="molecule type" value="Genomic_DNA"/>
</dbReference>
<evidence type="ECO:0000313" key="4">
    <source>
        <dbReference type="EMBL" id="TYS79239.1"/>
    </source>
</evidence>
<dbReference type="InterPro" id="IPR041262">
    <property type="entry name" value="GerD_central"/>
</dbReference>
<feature type="region of interest" description="Disordered" evidence="1">
    <location>
        <begin position="180"/>
        <end position="216"/>
    </location>
</feature>
<feature type="chain" id="PRO_5039518393" evidence="2">
    <location>
        <begin position="20"/>
        <end position="216"/>
    </location>
</feature>
<dbReference type="RefSeq" id="WP_148971255.1">
    <property type="nucleotide sequence ID" value="NZ_CANLNA010000014.1"/>
</dbReference>